<dbReference type="Proteomes" id="UP000199399">
    <property type="component" value="Unassembled WGS sequence"/>
</dbReference>
<keyword evidence="10" id="KW-0472">Membrane</keyword>
<dbReference type="Pfam" id="PF04413">
    <property type="entry name" value="Glycos_transf_N"/>
    <property type="match status" value="1"/>
</dbReference>
<evidence type="ECO:0000256" key="10">
    <source>
        <dbReference type="RuleBase" id="RU365103"/>
    </source>
</evidence>
<dbReference type="SUPFAM" id="SSF53756">
    <property type="entry name" value="UDP-Glycosyltransferase/glycogen phosphorylase"/>
    <property type="match status" value="1"/>
</dbReference>
<keyword evidence="5 10" id="KW-0808">Transferase</keyword>
<dbReference type="EMBL" id="FNBP01000002">
    <property type="protein sequence ID" value="SDF42208.1"/>
    <property type="molecule type" value="Genomic_DNA"/>
</dbReference>
<comment type="pathway">
    <text evidence="2 10">Bacterial outer membrane biogenesis; LPS core biosynthesis.</text>
</comment>
<proteinExistence type="inferred from homology"/>
<keyword evidence="13" id="KW-1185">Reference proteome</keyword>
<evidence type="ECO:0000259" key="11">
    <source>
        <dbReference type="Pfam" id="PF04413"/>
    </source>
</evidence>
<keyword evidence="10" id="KW-1003">Cell membrane</keyword>
<evidence type="ECO:0000256" key="9">
    <source>
        <dbReference type="PIRSR" id="PIRSR639901-2"/>
    </source>
</evidence>
<sequence length="431" mass="46506">MAAPFLYQAWVAASAAMLPFAARQSVAKLRRAGVEVHRAHEKLGHASAARPKGKLIWFHAASVGESLSVLALIDRMGRALPEAHFLITSGTATSARLVGQRLPPRTQHQFAPLDAPGSLKRFLNHWQPDAALFVESELWPQMLRRTHARGTAMALINARLSQRSIARWQKQPALARYLFGVFDLILTQNDAMAEAMVSISAPADRVARGINLKSMAGPLPQDEDALFEARAALGHRPVWIASSTHPGEEKSVLEAHRQLLERFPDLCLILAPRHPERGNEVAELIGSAGLNFTRRTRGDMPGEQVFLADTLGELGTWYALSEVVFLGGSLHPIGGHNPYEVAQAGAMVLSGTHVANFAETYAEMEAAGAARLVAGTQDLAERVADLLSNDIARAKGVASAKAYAEAQTDKLDSIAERLITALRLTGTSGDA</sequence>
<evidence type="ECO:0000313" key="13">
    <source>
        <dbReference type="Proteomes" id="UP000199399"/>
    </source>
</evidence>
<organism evidence="12 13">
    <name type="scientific">Sulfitobacter delicatus</name>
    <dbReference type="NCBI Taxonomy" id="218672"/>
    <lineage>
        <taxon>Bacteria</taxon>
        <taxon>Pseudomonadati</taxon>
        <taxon>Pseudomonadota</taxon>
        <taxon>Alphaproteobacteria</taxon>
        <taxon>Rhodobacterales</taxon>
        <taxon>Roseobacteraceae</taxon>
        <taxon>Sulfitobacter</taxon>
    </lineage>
</organism>
<dbReference type="EC" id="2.4.99.12" evidence="3 10"/>
<dbReference type="GO" id="GO:0009245">
    <property type="term" value="P:lipid A biosynthetic process"/>
    <property type="evidence" value="ECO:0007669"/>
    <property type="project" value="TreeGrafter"/>
</dbReference>
<dbReference type="Gene3D" id="3.40.50.11720">
    <property type="entry name" value="3-Deoxy-D-manno-octulosonic-acid transferase, N-terminal domain"/>
    <property type="match status" value="1"/>
</dbReference>
<accession>A0A1G7KY82</accession>
<comment type="catalytic activity">
    <reaction evidence="7 10">
        <text>lipid IVA (E. coli) + CMP-3-deoxy-beta-D-manno-octulosonate = alpha-Kdo-(2-&gt;6)-lipid IVA (E. coli) + CMP + H(+)</text>
        <dbReference type="Rhea" id="RHEA:28066"/>
        <dbReference type="ChEBI" id="CHEBI:15378"/>
        <dbReference type="ChEBI" id="CHEBI:58603"/>
        <dbReference type="ChEBI" id="CHEBI:60364"/>
        <dbReference type="ChEBI" id="CHEBI:60377"/>
        <dbReference type="ChEBI" id="CHEBI:85987"/>
        <dbReference type="EC" id="2.4.99.12"/>
    </reaction>
</comment>
<evidence type="ECO:0000256" key="2">
    <source>
        <dbReference type="ARBA" id="ARBA00004713"/>
    </source>
</evidence>
<comment type="similarity">
    <text evidence="10">Belongs to the glycosyltransferase group 1 family.</text>
</comment>
<dbReference type="InterPro" id="IPR039901">
    <property type="entry name" value="Kdotransferase"/>
</dbReference>
<reference evidence="13" key="1">
    <citation type="submission" date="2016-10" db="EMBL/GenBank/DDBJ databases">
        <authorList>
            <person name="Varghese N."/>
            <person name="Submissions S."/>
        </authorList>
    </citation>
    <scope>NUCLEOTIDE SEQUENCE [LARGE SCALE GENOMIC DNA]</scope>
    <source>
        <strain evidence="13">DSM 16477</strain>
    </source>
</reference>
<dbReference type="InterPro" id="IPR038107">
    <property type="entry name" value="Glycos_transf_N_sf"/>
</dbReference>
<dbReference type="GO" id="GO:0005886">
    <property type="term" value="C:plasma membrane"/>
    <property type="evidence" value="ECO:0007669"/>
    <property type="project" value="UniProtKB-SubCell"/>
</dbReference>
<evidence type="ECO:0000256" key="8">
    <source>
        <dbReference type="PIRSR" id="PIRSR639901-1"/>
    </source>
</evidence>
<evidence type="ECO:0000256" key="5">
    <source>
        <dbReference type="ARBA" id="ARBA00022679"/>
    </source>
</evidence>
<dbReference type="PANTHER" id="PTHR42755:SF1">
    <property type="entry name" value="3-DEOXY-D-MANNO-OCTULOSONIC ACID TRANSFERASE, MITOCHONDRIAL-RELATED"/>
    <property type="match status" value="1"/>
</dbReference>
<protein>
    <recommendedName>
        <fullName evidence="4 10">3-deoxy-D-manno-octulosonic acid transferase</fullName>
        <shortName evidence="10">Kdo transferase</shortName>
        <ecNumber evidence="3 10">2.4.99.12</ecNumber>
    </recommendedName>
    <alternativeName>
        <fullName evidence="6 10">Lipid IV(A) 3-deoxy-D-manno-octulosonic acid transferase</fullName>
    </alternativeName>
</protein>
<feature type="domain" description="3-deoxy-D-manno-octulosonic-acid transferase N-terminal" evidence="11">
    <location>
        <begin position="38"/>
        <end position="214"/>
    </location>
</feature>
<feature type="site" description="Transition state stabilizer" evidence="9">
    <location>
        <position position="135"/>
    </location>
</feature>
<name>A0A1G7KY82_9RHOB</name>
<dbReference type="Gene3D" id="3.40.50.2000">
    <property type="entry name" value="Glycogen Phosphorylase B"/>
    <property type="match status" value="1"/>
</dbReference>
<evidence type="ECO:0000256" key="7">
    <source>
        <dbReference type="ARBA" id="ARBA00049183"/>
    </source>
</evidence>
<dbReference type="GO" id="GO:0009244">
    <property type="term" value="P:lipopolysaccharide core region biosynthetic process"/>
    <property type="evidence" value="ECO:0007669"/>
    <property type="project" value="UniProtKB-UniRule"/>
</dbReference>
<feature type="site" description="Transition state stabilizer" evidence="9">
    <location>
        <position position="213"/>
    </location>
</feature>
<dbReference type="AlphaFoldDB" id="A0A1G7KY82"/>
<evidence type="ECO:0000256" key="3">
    <source>
        <dbReference type="ARBA" id="ARBA00012621"/>
    </source>
</evidence>
<evidence type="ECO:0000256" key="6">
    <source>
        <dbReference type="ARBA" id="ARBA00031445"/>
    </source>
</evidence>
<dbReference type="STRING" id="218672.SAMN04489759_102157"/>
<evidence type="ECO:0000256" key="1">
    <source>
        <dbReference type="ARBA" id="ARBA00003394"/>
    </source>
</evidence>
<dbReference type="InterPro" id="IPR007507">
    <property type="entry name" value="Glycos_transf_N"/>
</dbReference>
<feature type="active site" description="Proton acceptor" evidence="8">
    <location>
        <position position="65"/>
    </location>
</feature>
<dbReference type="OrthoDB" id="9789797at2"/>
<dbReference type="GO" id="GO:0043842">
    <property type="term" value="F:Kdo transferase activity"/>
    <property type="evidence" value="ECO:0007669"/>
    <property type="project" value="UniProtKB-EC"/>
</dbReference>
<dbReference type="RefSeq" id="WP_093739455.1">
    <property type="nucleotide sequence ID" value="NZ_FNBP01000002.1"/>
</dbReference>
<comment type="subcellular location">
    <subcellularLocation>
        <location evidence="10">Cell membrane</location>
    </subcellularLocation>
</comment>
<comment type="function">
    <text evidence="1 10">Involved in lipopolysaccharide (LPS) biosynthesis. Catalyzes the transfer of 3-deoxy-D-manno-octulosonate (Kdo) residue(s) from CMP-Kdo to lipid IV(A), the tetraacyldisaccharide-1,4'-bisphosphate precursor of lipid A.</text>
</comment>
<dbReference type="PANTHER" id="PTHR42755">
    <property type="entry name" value="3-DEOXY-MANNO-OCTULOSONATE CYTIDYLYLTRANSFERASE"/>
    <property type="match status" value="1"/>
</dbReference>
<evidence type="ECO:0000256" key="4">
    <source>
        <dbReference type="ARBA" id="ARBA00019077"/>
    </source>
</evidence>
<gene>
    <name evidence="12" type="ORF">SAMN04489759_102157</name>
</gene>
<dbReference type="UniPathway" id="UPA00958"/>
<evidence type="ECO:0000313" key="12">
    <source>
        <dbReference type="EMBL" id="SDF42208.1"/>
    </source>
</evidence>
<keyword evidence="10" id="KW-0448">Lipopolysaccharide biosynthesis</keyword>